<dbReference type="Gene3D" id="1.20.5.1930">
    <property type="match status" value="1"/>
</dbReference>
<dbReference type="PANTHER" id="PTHR24421:SF63">
    <property type="entry name" value="SENSOR HISTIDINE KINASE DESK"/>
    <property type="match status" value="1"/>
</dbReference>
<evidence type="ECO:0000256" key="4">
    <source>
        <dbReference type="SAM" id="Phobius"/>
    </source>
</evidence>
<gene>
    <name evidence="6" type="ORF">JF543_05890</name>
</gene>
<evidence type="ECO:0000256" key="2">
    <source>
        <dbReference type="ARBA" id="ARBA00022777"/>
    </source>
</evidence>
<dbReference type="GO" id="GO:0046983">
    <property type="term" value="F:protein dimerization activity"/>
    <property type="evidence" value="ECO:0007669"/>
    <property type="project" value="InterPro"/>
</dbReference>
<keyword evidence="1" id="KW-0808">Transferase</keyword>
<proteinExistence type="predicted"/>
<dbReference type="InterPro" id="IPR050482">
    <property type="entry name" value="Sensor_HK_TwoCompSys"/>
</dbReference>
<keyword evidence="4" id="KW-1133">Transmembrane helix</keyword>
<dbReference type="SUPFAM" id="SSF55874">
    <property type="entry name" value="ATPase domain of HSP90 chaperone/DNA topoisomerase II/histidine kinase"/>
    <property type="match status" value="1"/>
</dbReference>
<evidence type="ECO:0000259" key="5">
    <source>
        <dbReference type="Pfam" id="PF07730"/>
    </source>
</evidence>
<evidence type="ECO:0000256" key="1">
    <source>
        <dbReference type="ARBA" id="ARBA00022679"/>
    </source>
</evidence>
<name>A0A939DWV7_9MICO</name>
<protein>
    <submittedName>
        <fullName evidence="6">Sensor histidine kinase</fullName>
    </submittedName>
</protein>
<keyword evidence="4" id="KW-0472">Membrane</keyword>
<organism evidence="6 7">
    <name type="scientific">Microbacterium esteraromaticum</name>
    <dbReference type="NCBI Taxonomy" id="57043"/>
    <lineage>
        <taxon>Bacteria</taxon>
        <taxon>Bacillati</taxon>
        <taxon>Actinomycetota</taxon>
        <taxon>Actinomycetes</taxon>
        <taxon>Micrococcales</taxon>
        <taxon>Microbacteriaceae</taxon>
        <taxon>Microbacterium</taxon>
    </lineage>
</organism>
<sequence>MTSPQRTAPRPPAERDPWDRYGWVMAAVWLIFLIYPALALVRSTAGVGWIVLGWAALVVFVVLYIGGFIRGLRLDSGLGRPVPAGQWWIFGALIACMLLTIPGAGVSYISFLPFLMSFASYGLTRAAHWVTMAASITLTALSVFLIPGGLPYLTVLVIVALLGVVNTVTTWLIIRSAETERLGRELATSAGREAAARDVHDLIGHSLTVVQLKAQLAQRLIETDPERAKAELADITALTAEAIAGVRATVAGARATTLVEQLASGRDALQAAGVDLRVDGEPAALSPVQSLTASWVLREAITNVLRHARASEVSVTIIPGSLIVADDGRGPASDAPAHGATEGNGVRGMRERAAAAGAALEFGPGPAGGTRVELRW</sequence>
<dbReference type="CDD" id="cd16917">
    <property type="entry name" value="HATPase_UhpB-NarQ-NarX-like"/>
    <property type="match status" value="1"/>
</dbReference>
<feature type="transmembrane region" description="Helical" evidence="4">
    <location>
        <begin position="47"/>
        <end position="67"/>
    </location>
</feature>
<accession>A0A939DWV7</accession>
<dbReference type="GO" id="GO:0000155">
    <property type="term" value="F:phosphorelay sensor kinase activity"/>
    <property type="evidence" value="ECO:0007669"/>
    <property type="project" value="InterPro"/>
</dbReference>
<feature type="transmembrane region" description="Helical" evidence="4">
    <location>
        <begin position="20"/>
        <end position="40"/>
    </location>
</feature>
<keyword evidence="4" id="KW-0812">Transmembrane</keyword>
<keyword evidence="3" id="KW-0902">Two-component regulatory system</keyword>
<dbReference type="AlphaFoldDB" id="A0A939DWV7"/>
<feature type="transmembrane region" description="Helical" evidence="4">
    <location>
        <begin position="87"/>
        <end position="114"/>
    </location>
</feature>
<feature type="domain" description="Signal transduction histidine kinase subgroup 3 dimerisation and phosphoacceptor" evidence="5">
    <location>
        <begin position="192"/>
        <end position="257"/>
    </location>
</feature>
<dbReference type="EMBL" id="JAEMWU010000001">
    <property type="protein sequence ID" value="MBN8205488.1"/>
    <property type="molecule type" value="Genomic_DNA"/>
</dbReference>
<reference evidence="6" key="1">
    <citation type="submission" date="2020-12" db="EMBL/GenBank/DDBJ databases">
        <title>PHA producing bacteria isolated from mangrove.</title>
        <authorList>
            <person name="Zheng W."/>
            <person name="Yu S."/>
            <person name="Huang Y."/>
        </authorList>
    </citation>
    <scope>NUCLEOTIDE SEQUENCE</scope>
    <source>
        <strain evidence="6">GN8-5</strain>
    </source>
</reference>
<dbReference type="Proteomes" id="UP000664385">
    <property type="component" value="Unassembled WGS sequence"/>
</dbReference>
<dbReference type="InterPro" id="IPR011712">
    <property type="entry name" value="Sig_transdc_His_kin_sub3_dim/P"/>
</dbReference>
<evidence type="ECO:0000313" key="6">
    <source>
        <dbReference type="EMBL" id="MBN8205488.1"/>
    </source>
</evidence>
<comment type="caution">
    <text evidence="6">The sequence shown here is derived from an EMBL/GenBank/DDBJ whole genome shotgun (WGS) entry which is preliminary data.</text>
</comment>
<feature type="transmembrane region" description="Helical" evidence="4">
    <location>
        <begin position="126"/>
        <end position="146"/>
    </location>
</feature>
<feature type="transmembrane region" description="Helical" evidence="4">
    <location>
        <begin position="152"/>
        <end position="174"/>
    </location>
</feature>
<evidence type="ECO:0000256" key="3">
    <source>
        <dbReference type="ARBA" id="ARBA00023012"/>
    </source>
</evidence>
<evidence type="ECO:0000313" key="7">
    <source>
        <dbReference type="Proteomes" id="UP000664385"/>
    </source>
</evidence>
<dbReference type="Pfam" id="PF07730">
    <property type="entry name" value="HisKA_3"/>
    <property type="match status" value="1"/>
</dbReference>
<dbReference type="InterPro" id="IPR036890">
    <property type="entry name" value="HATPase_C_sf"/>
</dbReference>
<dbReference type="PANTHER" id="PTHR24421">
    <property type="entry name" value="NITRATE/NITRITE SENSOR PROTEIN NARX-RELATED"/>
    <property type="match status" value="1"/>
</dbReference>
<keyword evidence="2 6" id="KW-0418">Kinase</keyword>
<dbReference type="RefSeq" id="WP_206823140.1">
    <property type="nucleotide sequence ID" value="NZ_JAEMWU010000001.1"/>
</dbReference>
<dbReference type="Gene3D" id="3.30.565.10">
    <property type="entry name" value="Histidine kinase-like ATPase, C-terminal domain"/>
    <property type="match status" value="1"/>
</dbReference>
<dbReference type="GO" id="GO:0016020">
    <property type="term" value="C:membrane"/>
    <property type="evidence" value="ECO:0007669"/>
    <property type="project" value="InterPro"/>
</dbReference>